<name>A0ABQ5HNC5_9ASTR</name>
<proteinExistence type="predicted"/>
<reference evidence="1" key="1">
    <citation type="journal article" date="2022" name="Int. J. Mol. Sci.">
        <title>Draft Genome of Tanacetum Coccineum: Genomic Comparison of Closely Related Tanacetum-Family Plants.</title>
        <authorList>
            <person name="Yamashiro T."/>
            <person name="Shiraishi A."/>
            <person name="Nakayama K."/>
            <person name="Satake H."/>
        </authorList>
    </citation>
    <scope>NUCLEOTIDE SEQUENCE</scope>
</reference>
<dbReference type="Proteomes" id="UP001151760">
    <property type="component" value="Unassembled WGS sequence"/>
</dbReference>
<dbReference type="EMBL" id="BQNB010019749">
    <property type="protein sequence ID" value="GJT88643.1"/>
    <property type="molecule type" value="Genomic_DNA"/>
</dbReference>
<evidence type="ECO:0000313" key="2">
    <source>
        <dbReference type="Proteomes" id="UP001151760"/>
    </source>
</evidence>
<evidence type="ECO:0000313" key="1">
    <source>
        <dbReference type="EMBL" id="GJT88643.1"/>
    </source>
</evidence>
<keyword evidence="2" id="KW-1185">Reference proteome</keyword>
<sequence length="259" mass="29300">MGRMRTEMELALEQTQQGTSYEARNQVNTYAVRNTKVLSDIEDNHGPSDAMHNPPQPLKFDESNANVLERFYTSVGNPVKEILFKLNLPDHRILKDGGEDFCYSDTEHLSRSEEVLKLKNIKKDALCQAFKAKTQGSESTQERIAGLGEAKTTSTPTSPTTQAQVKYVSESISYLKFEAKTFKDVYKELRKFVGGMIVEGDLWLLYKGPYDSSYDVLIIQDSILQLDILSREILLKLFLLITGRSSRFQRILKDGGEGT</sequence>
<protein>
    <submittedName>
        <fullName evidence="1">Uncharacterized protein</fullName>
    </submittedName>
</protein>
<gene>
    <name evidence="1" type="ORF">Tco_1070360</name>
</gene>
<accession>A0ABQ5HNC5</accession>
<comment type="caution">
    <text evidence="1">The sequence shown here is derived from an EMBL/GenBank/DDBJ whole genome shotgun (WGS) entry which is preliminary data.</text>
</comment>
<organism evidence="1 2">
    <name type="scientific">Tanacetum coccineum</name>
    <dbReference type="NCBI Taxonomy" id="301880"/>
    <lineage>
        <taxon>Eukaryota</taxon>
        <taxon>Viridiplantae</taxon>
        <taxon>Streptophyta</taxon>
        <taxon>Embryophyta</taxon>
        <taxon>Tracheophyta</taxon>
        <taxon>Spermatophyta</taxon>
        <taxon>Magnoliopsida</taxon>
        <taxon>eudicotyledons</taxon>
        <taxon>Gunneridae</taxon>
        <taxon>Pentapetalae</taxon>
        <taxon>asterids</taxon>
        <taxon>campanulids</taxon>
        <taxon>Asterales</taxon>
        <taxon>Asteraceae</taxon>
        <taxon>Asteroideae</taxon>
        <taxon>Anthemideae</taxon>
        <taxon>Anthemidinae</taxon>
        <taxon>Tanacetum</taxon>
    </lineage>
</organism>
<reference evidence="1" key="2">
    <citation type="submission" date="2022-01" db="EMBL/GenBank/DDBJ databases">
        <authorList>
            <person name="Yamashiro T."/>
            <person name="Shiraishi A."/>
            <person name="Satake H."/>
            <person name="Nakayama K."/>
        </authorList>
    </citation>
    <scope>NUCLEOTIDE SEQUENCE</scope>
</reference>